<evidence type="ECO:0000256" key="7">
    <source>
        <dbReference type="ARBA" id="ARBA00022840"/>
    </source>
</evidence>
<dbReference type="Pfam" id="PF00528">
    <property type="entry name" value="BPD_transp_1"/>
    <property type="match status" value="2"/>
</dbReference>
<accession>A0A812NPX0</accession>
<dbReference type="Pfam" id="PF10722">
    <property type="entry name" value="YbjN"/>
    <property type="match status" value="1"/>
</dbReference>
<dbReference type="Gene3D" id="3.40.50.300">
    <property type="entry name" value="P-loop containing nucleotide triphosphate hydrolases"/>
    <property type="match status" value="2"/>
</dbReference>
<dbReference type="GO" id="GO:0005886">
    <property type="term" value="C:plasma membrane"/>
    <property type="evidence" value="ECO:0007669"/>
    <property type="project" value="UniProtKB-SubCell"/>
</dbReference>
<dbReference type="CDD" id="cd03257">
    <property type="entry name" value="ABC_NikE_OppD_transporters"/>
    <property type="match status" value="2"/>
</dbReference>
<comment type="subcellular location">
    <subcellularLocation>
        <location evidence="2">Cell membrane</location>
        <topology evidence="2">Multi-pass membrane protein</topology>
    </subcellularLocation>
    <subcellularLocation>
        <location evidence="1">Cell membrane</location>
        <topology evidence="1">Peripheral membrane protein</topology>
    </subcellularLocation>
</comment>
<dbReference type="PROSITE" id="PS00211">
    <property type="entry name" value="ABC_TRANSPORTER_1"/>
    <property type="match status" value="2"/>
</dbReference>
<keyword evidence="7" id="KW-0067">ATP-binding</keyword>
<evidence type="ECO:0000256" key="5">
    <source>
        <dbReference type="ARBA" id="ARBA00022692"/>
    </source>
</evidence>
<dbReference type="EMBL" id="CAJNJA010013689">
    <property type="protein sequence ID" value="CAE7326877.1"/>
    <property type="molecule type" value="Genomic_DNA"/>
</dbReference>
<sequence>MTRYLLQRLTLGLAILVVAVSALYAFMVTLPGDPTSVLLGPRATEEMRLHFAERMGLDKPLPVQIVDFWGRVLQGDLGEDVLRNRPVAVPVLEALPNTLILIFASIAWAATLGTLLGAFSAAYRNSLLDRITGVLSVGFLAAPSFVVALWSLLLFAVVLNWFPAIGAGERGDLLSRLHHLVLPAFAIGLAWVGYIARIVRASMLEVLGENHIRTARAFGLPPRKIIYGYALRVAILPAVSVLGVGVGGLLSSAVFAEIVFARPGIGRLIFESVTSRNYPLVMGSMLVAIAFFIFCTLVADLVAMSTLSNAQGGAGGFRHSALGRLLSDPLAVAAITIIALLAVGAIFADWLAPYDYSAMNVMARFAPPSLEHPLGTDNLGRDTLSRLLHGARIALFVGLSAVGLAAAIGLTLGMIAGFGPRWLDNAILFLFDTLRAYPTIILALALGALLPRGLGTVIFVVVLTSLSEYGRVARTQTQALRGKEFIDAERAMGASAGRILTKHILPNVLGPFFILAAINLPVVITIEAGMSFLGVGVEPGTPSWGATLKNGFDYIRNTPWLIIAGGVPLILVTLGFTFLGEALRDVLALRDVDLMVPAGEVVGLVGESGCGKSTLISAVLRLLAENAEVPAGEIRLAGEDLLTLGEGEMRRRRGRDVSVVFQDPMTGLNPVLTIGRQMVDIQHRERLSRAQKRKRAAEMLERVHIPDPGARLDAYPHELSGGMRQRVAIAMAVMMQPKLLIADEPTTALDATLEVQIIELLQELQRDIGCAILFISHHLGVIAELCQRMVVMYAGEAVEEGRVRDVFHAPAHPYTRALLDCDPGRIHEPAAALPSIPGSLPDLTAPPPGCIFAARCPRAEALCRERAPARQGGAMSDALLKLENLRVRFPVARGLSGLLAPAERRSVEAVAGVSLEIRAGESLAVVGESGSGKTTLARAINGLTEIADGQAWFDGAPLHARPDWRRLRRRMAMMFQDPVGSLSPRMTVRSLLLEPFQIHGVALTDPEAKLHRLLEAAGLSGAFLDRYPHQLSGGQARRVGVARALALDPALVLADEPTAGLDVSVQGEILTLLNRLRGELGLAMLIITHNLNIVRHVADRIAVMYLGRLVETGPVQEVFARPAHPYTKALLAANPEPDPDARLQRIALSGEVPSLLARPSGCEFHPRCPWARPDCAERAPELAALEDGARHARCRAPRRLLDPLAGVLAGALAGSRLGQEVGPPPLGGVGRGERVGGGVVDQEDVGARQRGDVRVGAVHRVALEQHQRAGAAGRHGQAAGVVEALQAVVIRHAEALTAQGGLVVGVRLAAAAGHEPLVRAGDQHQRAVVGRVLGQRDVDRDGAHARHAVLGVPGLEVAMPVKLLAGEAGLEVDARLHDVDTPAEELLHHLHQPPVLGQLAEQRVLAVDGEDRAHGLGVRLRDHLGAVAAGLELAQALQLAAKGLDLLGVEEAVEGEEAVALEAGDRIAAQRAAGDRLGRAVNHGIAPRKHRHRRGQACGVGIGKHIHFGTLRVSRTPLLRNAGPHRAGGRRASPTHASASDGRHTLLGIVTDFPTPPPPRGVQETRRCLRERAAGQRGPSARPQMIHDEVGAVFDPRPRKLDDPVAEPGIGFGHDPAGRLGFFFALLALGIEGEDRRPIGREEDASVIGKQPRRRLDMRGGGQAAQGQVADDVGQATVHQDRARKGRSLVVGAQLPPQHQLGERGPVRPRQGRAADPDLVAYDRPPRLGQTAQAAAGQGRDQTALAGPGPAGHDEHVVAHAPSSEWLDRGCRGVAAAAWRLPSPAAARLRRLARLPAAPRGPRAQRADRGGQTAADRPRRGGAALGQGAGRGKHAASKRVRPLRQNAAAVMCLGSGAPGRSGRVVAACYRRRFRRRWGNSGGCCAMDLTAHDANVTSNPLDLLEELVNANDWAHDRSSDQEMIVQVQGHWTDYHLCVIWQPDTCAMYLSCQLDVKVPDTRRAAVLELLAAANERLWLGHFDFTAEEGLLLFRHTIPLRGVAGVSVEQLEDMVDTAVGECERLFPALQLVIWGGQKVEEAMAAAMMDTVGEAACGARGAEQKMEFVFMSIEGPLLLLGCGKMGGALLSGWLDRGLPGAQVTVIDPQPGGVAAFTARGVRHVASAAELPDDLVPKVVLLAVKPQMMAEAVPPLARLVRPETVFLSIAAGKTVDSLTGLLAPDGGPVALVRAMPNTPAAVGRGMSVLYATPEVGDAQRALCAELMAAVGETAWIDTEAEMDAVTALSGGGPAY</sequence>
<dbReference type="Gene3D" id="1.10.3720.10">
    <property type="entry name" value="MetI-like"/>
    <property type="match status" value="2"/>
</dbReference>
<evidence type="ECO:0000259" key="13">
    <source>
        <dbReference type="PROSITE" id="PS50928"/>
    </source>
</evidence>
<reference evidence="14" key="1">
    <citation type="submission" date="2021-02" db="EMBL/GenBank/DDBJ databases">
        <authorList>
            <person name="Dougan E. K."/>
            <person name="Rhodes N."/>
            <person name="Thang M."/>
            <person name="Chan C."/>
        </authorList>
    </citation>
    <scope>NUCLEOTIDE SEQUENCE</scope>
</reference>
<feature type="region of interest" description="Disordered" evidence="10">
    <location>
        <begin position="1642"/>
        <end position="1755"/>
    </location>
</feature>
<protein>
    <submittedName>
        <fullName evidence="14">GsiA protein</fullName>
    </submittedName>
</protein>
<dbReference type="Pfam" id="PF00005">
    <property type="entry name" value="ABC_tran"/>
    <property type="match status" value="2"/>
</dbReference>
<feature type="region of interest" description="Disordered" evidence="10">
    <location>
        <begin position="1794"/>
        <end position="1840"/>
    </location>
</feature>
<name>A0A812NPX0_9DINO</name>
<comment type="caution">
    <text evidence="14">The sequence shown here is derived from an EMBL/GenBank/DDBJ whole genome shotgun (WGS) entry which is preliminary data.</text>
</comment>
<dbReference type="GO" id="GO:0016887">
    <property type="term" value="F:ATP hydrolysis activity"/>
    <property type="evidence" value="ECO:0007669"/>
    <property type="project" value="InterPro"/>
</dbReference>
<evidence type="ECO:0000313" key="15">
    <source>
        <dbReference type="Proteomes" id="UP000601435"/>
    </source>
</evidence>
<dbReference type="FunFam" id="3.40.50.300:FF:000016">
    <property type="entry name" value="Oligopeptide ABC transporter ATP-binding component"/>
    <property type="match status" value="2"/>
</dbReference>
<dbReference type="NCBIfam" id="TIGR01727">
    <property type="entry name" value="oligo_HPY"/>
    <property type="match status" value="2"/>
</dbReference>
<keyword evidence="15" id="KW-1185">Reference proteome</keyword>
<evidence type="ECO:0000256" key="6">
    <source>
        <dbReference type="ARBA" id="ARBA00022741"/>
    </source>
</evidence>
<feature type="transmembrane region" description="Helical" evidence="11">
    <location>
        <begin position="99"/>
        <end position="122"/>
    </location>
</feature>
<dbReference type="PROSITE" id="PS50928">
    <property type="entry name" value="ABC_TM1"/>
    <property type="match status" value="2"/>
</dbReference>
<dbReference type="InterPro" id="IPR017871">
    <property type="entry name" value="ABC_transporter-like_CS"/>
</dbReference>
<feature type="transmembrane region" description="Helical" evidence="11">
    <location>
        <begin position="393"/>
        <end position="419"/>
    </location>
</feature>
<dbReference type="InterPro" id="IPR050388">
    <property type="entry name" value="ABC_Ni/Peptide_Import"/>
</dbReference>
<feature type="transmembrane region" description="Helical" evidence="11">
    <location>
        <begin position="512"/>
        <end position="537"/>
    </location>
</feature>
<dbReference type="InterPro" id="IPR000515">
    <property type="entry name" value="MetI-like"/>
</dbReference>
<keyword evidence="3" id="KW-0813">Transport</keyword>
<dbReference type="PROSITE" id="PS50893">
    <property type="entry name" value="ABC_TRANSPORTER_2"/>
    <property type="match status" value="2"/>
</dbReference>
<dbReference type="CDD" id="cd17033">
    <property type="entry name" value="DR1245-like"/>
    <property type="match status" value="1"/>
</dbReference>
<dbReference type="Gene3D" id="3.40.50.720">
    <property type="entry name" value="NAD(P)-binding Rossmann-like Domain"/>
    <property type="match status" value="1"/>
</dbReference>
<dbReference type="InterPro" id="IPR025966">
    <property type="entry name" value="OppC_N"/>
</dbReference>
<dbReference type="Pfam" id="PF12911">
    <property type="entry name" value="OppC_N"/>
    <property type="match status" value="1"/>
</dbReference>
<dbReference type="InterPro" id="IPR045621">
    <property type="entry name" value="BPD_transp_1_N"/>
</dbReference>
<evidence type="ECO:0000256" key="9">
    <source>
        <dbReference type="ARBA" id="ARBA00023136"/>
    </source>
</evidence>
<feature type="region of interest" description="Disordered" evidence="10">
    <location>
        <begin position="1520"/>
        <end position="1540"/>
    </location>
</feature>
<feature type="compositionally biased region" description="Gly residues" evidence="10">
    <location>
        <begin position="1227"/>
        <end position="1238"/>
    </location>
</feature>
<dbReference type="InterPro" id="IPR019660">
    <property type="entry name" value="Put_sensory_transdc_reg_YbjN"/>
</dbReference>
<feature type="transmembrane region" description="Helical" evidence="11">
    <location>
        <begin position="134"/>
        <end position="157"/>
    </location>
</feature>
<feature type="compositionally biased region" description="Low complexity" evidence="10">
    <location>
        <begin position="1665"/>
        <end position="1676"/>
    </location>
</feature>
<evidence type="ECO:0000256" key="3">
    <source>
        <dbReference type="ARBA" id="ARBA00022448"/>
    </source>
</evidence>
<dbReference type="PANTHER" id="PTHR43297:SF2">
    <property type="entry name" value="DIPEPTIDE TRANSPORT ATP-BINDING PROTEIN DPPD"/>
    <property type="match status" value="1"/>
</dbReference>
<dbReference type="InterPro" id="IPR013563">
    <property type="entry name" value="Oligopep_ABC_C"/>
</dbReference>
<feature type="compositionally biased region" description="Basic residues" evidence="10">
    <location>
        <begin position="1831"/>
        <end position="1840"/>
    </location>
</feature>
<feature type="transmembrane region" description="Helical" evidence="11">
    <location>
        <begin position="325"/>
        <end position="348"/>
    </location>
</feature>
<dbReference type="SUPFAM" id="SSF161098">
    <property type="entry name" value="MetI-like"/>
    <property type="match status" value="2"/>
</dbReference>
<dbReference type="GO" id="GO:0005524">
    <property type="term" value="F:ATP binding"/>
    <property type="evidence" value="ECO:0007669"/>
    <property type="project" value="UniProtKB-KW"/>
</dbReference>
<dbReference type="CDD" id="cd06261">
    <property type="entry name" value="TM_PBP2"/>
    <property type="match status" value="2"/>
</dbReference>
<evidence type="ECO:0000256" key="10">
    <source>
        <dbReference type="SAM" id="MobiDB-lite"/>
    </source>
</evidence>
<evidence type="ECO:0000313" key="14">
    <source>
        <dbReference type="EMBL" id="CAE7326877.1"/>
    </source>
</evidence>
<evidence type="ECO:0000256" key="2">
    <source>
        <dbReference type="ARBA" id="ARBA00004651"/>
    </source>
</evidence>
<dbReference type="Pfam" id="PF08352">
    <property type="entry name" value="oligo_HPY"/>
    <property type="match status" value="2"/>
</dbReference>
<feature type="transmembrane region" description="Helical" evidence="11">
    <location>
        <begin position="177"/>
        <end position="196"/>
    </location>
</feature>
<evidence type="ECO:0000259" key="12">
    <source>
        <dbReference type="PROSITE" id="PS50893"/>
    </source>
</evidence>
<dbReference type="GO" id="GO:0015833">
    <property type="term" value="P:peptide transport"/>
    <property type="evidence" value="ECO:0007669"/>
    <property type="project" value="InterPro"/>
</dbReference>
<feature type="domain" description="ABC transporter" evidence="12">
    <location>
        <begin position="880"/>
        <end position="1131"/>
    </location>
</feature>
<gene>
    <name evidence="14" type="primary">gsiA</name>
    <name evidence="14" type="ORF">SNEC2469_LOCUS8250</name>
</gene>
<organism evidence="14 15">
    <name type="scientific">Symbiodinium necroappetens</name>
    <dbReference type="NCBI Taxonomy" id="1628268"/>
    <lineage>
        <taxon>Eukaryota</taxon>
        <taxon>Sar</taxon>
        <taxon>Alveolata</taxon>
        <taxon>Dinophyceae</taxon>
        <taxon>Suessiales</taxon>
        <taxon>Symbiodiniaceae</taxon>
        <taxon>Symbiodinium</taxon>
    </lineage>
</organism>
<feature type="domain" description="ABC transporter" evidence="12">
    <location>
        <begin position="569"/>
        <end position="819"/>
    </location>
</feature>
<dbReference type="SUPFAM" id="SSF52540">
    <property type="entry name" value="P-loop containing nucleoside triphosphate hydrolases"/>
    <property type="match status" value="2"/>
</dbReference>
<keyword evidence="8 11" id="KW-1133">Transmembrane helix</keyword>
<feature type="transmembrane region" description="Helical" evidence="11">
    <location>
        <begin position="440"/>
        <end position="463"/>
    </location>
</feature>
<dbReference type="InterPro" id="IPR027417">
    <property type="entry name" value="P-loop_NTPase"/>
</dbReference>
<keyword evidence="9 11" id="KW-0472">Membrane</keyword>
<dbReference type="InterPro" id="IPR003439">
    <property type="entry name" value="ABC_transporter-like_ATP-bd"/>
</dbReference>
<feature type="transmembrane region" description="Helical" evidence="11">
    <location>
        <begin position="558"/>
        <end position="579"/>
    </location>
</feature>
<dbReference type="Proteomes" id="UP000601435">
    <property type="component" value="Unassembled WGS sequence"/>
</dbReference>
<evidence type="ECO:0000256" key="8">
    <source>
        <dbReference type="ARBA" id="ARBA00022989"/>
    </source>
</evidence>
<dbReference type="InterPro" id="IPR035906">
    <property type="entry name" value="MetI-like_sf"/>
</dbReference>
<dbReference type="Pfam" id="PF03807">
    <property type="entry name" value="F420_oxidored"/>
    <property type="match status" value="1"/>
</dbReference>
<evidence type="ECO:0000256" key="1">
    <source>
        <dbReference type="ARBA" id="ARBA00004202"/>
    </source>
</evidence>
<dbReference type="SUPFAM" id="SSF51735">
    <property type="entry name" value="NAD(P)-binding Rossmann-fold domains"/>
    <property type="match status" value="1"/>
</dbReference>
<feature type="compositionally biased region" description="Low complexity" evidence="10">
    <location>
        <begin position="1729"/>
        <end position="1744"/>
    </location>
</feature>
<dbReference type="SMART" id="SM00382">
    <property type="entry name" value="AAA"/>
    <property type="match status" value="2"/>
</dbReference>
<dbReference type="GO" id="GO:0055085">
    <property type="term" value="P:transmembrane transport"/>
    <property type="evidence" value="ECO:0007669"/>
    <property type="project" value="InterPro"/>
</dbReference>
<dbReference type="NCBIfam" id="NF008453">
    <property type="entry name" value="PRK11308.1"/>
    <property type="match status" value="2"/>
</dbReference>
<feature type="transmembrane region" description="Helical" evidence="11">
    <location>
        <begin position="233"/>
        <end position="260"/>
    </location>
</feature>
<dbReference type="InterPro" id="IPR003593">
    <property type="entry name" value="AAA+_ATPase"/>
</dbReference>
<feature type="region of interest" description="Disordered" evidence="10">
    <location>
        <begin position="1219"/>
        <end position="1238"/>
    </location>
</feature>
<keyword evidence="4" id="KW-1003">Cell membrane</keyword>
<dbReference type="PANTHER" id="PTHR43297">
    <property type="entry name" value="OLIGOPEPTIDE TRANSPORT ATP-BINDING PROTEIN APPD"/>
    <property type="match status" value="1"/>
</dbReference>
<keyword evidence="5 11" id="KW-0812">Transmembrane</keyword>
<evidence type="ECO:0000256" key="4">
    <source>
        <dbReference type="ARBA" id="ARBA00022475"/>
    </source>
</evidence>
<dbReference type="InterPro" id="IPR028939">
    <property type="entry name" value="P5C_Rdtase_cat_N"/>
</dbReference>
<feature type="domain" description="ABC transmembrane type-1" evidence="13">
    <location>
        <begin position="95"/>
        <end position="303"/>
    </location>
</feature>
<feature type="compositionally biased region" description="Low complexity" evidence="10">
    <location>
        <begin position="1794"/>
        <end position="1804"/>
    </location>
</feature>
<proteinExistence type="predicted"/>
<feature type="transmembrane region" description="Helical" evidence="11">
    <location>
        <begin position="280"/>
        <end position="304"/>
    </location>
</feature>
<feature type="domain" description="ABC transmembrane type-1" evidence="13">
    <location>
        <begin position="391"/>
        <end position="580"/>
    </location>
</feature>
<feature type="non-terminal residue" evidence="14">
    <location>
        <position position="1"/>
    </location>
</feature>
<evidence type="ECO:0000256" key="11">
    <source>
        <dbReference type="SAM" id="Phobius"/>
    </source>
</evidence>
<dbReference type="InterPro" id="IPR036291">
    <property type="entry name" value="NAD(P)-bd_dom_sf"/>
</dbReference>
<dbReference type="Pfam" id="PF19300">
    <property type="entry name" value="BPD_transp_1_N"/>
    <property type="match status" value="1"/>
</dbReference>
<keyword evidence="6" id="KW-0547">Nucleotide-binding</keyword>